<dbReference type="SUPFAM" id="SSF47144">
    <property type="entry name" value="HSC20 (HSCB), C-terminal oligomerisation domain"/>
    <property type="match status" value="1"/>
</dbReference>
<dbReference type="InterPro" id="IPR036386">
    <property type="entry name" value="HscB_C_sf"/>
</dbReference>
<evidence type="ECO:0000256" key="3">
    <source>
        <dbReference type="ARBA" id="ARBA00022833"/>
    </source>
</evidence>
<dbReference type="InterPro" id="IPR004640">
    <property type="entry name" value="HscB"/>
</dbReference>
<gene>
    <name evidence="9" type="ORF">SNOG_04121</name>
</gene>
<evidence type="ECO:0000256" key="5">
    <source>
        <dbReference type="ARBA" id="ARBA00023186"/>
    </source>
</evidence>
<dbReference type="InterPro" id="IPR016192">
    <property type="entry name" value="APOBEC/CMP_deaminase_Zn-bd"/>
</dbReference>
<dbReference type="Pfam" id="PF07743">
    <property type="entry name" value="HSCB_C"/>
    <property type="match status" value="1"/>
</dbReference>
<dbReference type="KEGG" id="pno:SNOG_04121"/>
<dbReference type="Proteomes" id="UP000001055">
    <property type="component" value="Unassembled WGS sequence"/>
</dbReference>
<dbReference type="InterPro" id="IPR001623">
    <property type="entry name" value="DnaJ_domain"/>
</dbReference>
<dbReference type="GO" id="GO:0008270">
    <property type="term" value="F:zinc ion binding"/>
    <property type="evidence" value="ECO:0007669"/>
    <property type="project" value="InterPro"/>
</dbReference>
<protein>
    <recommendedName>
        <fullName evidence="11">Cytidine deaminase</fullName>
    </recommendedName>
</protein>
<dbReference type="PROSITE" id="PS51747">
    <property type="entry name" value="CYT_DCMP_DEAMINASES_2"/>
    <property type="match status" value="1"/>
</dbReference>
<feature type="region of interest" description="Disordered" evidence="6">
    <location>
        <begin position="303"/>
        <end position="323"/>
    </location>
</feature>
<dbReference type="HOGENOM" id="CLU_500681_0_0_1"/>
<evidence type="ECO:0000313" key="9">
    <source>
        <dbReference type="EMBL" id="EAT87881.2"/>
    </source>
</evidence>
<organism evidence="9 10">
    <name type="scientific">Phaeosphaeria nodorum (strain SN15 / ATCC MYA-4574 / FGSC 10173)</name>
    <name type="common">Glume blotch fungus</name>
    <name type="synonym">Parastagonospora nodorum</name>
    <dbReference type="NCBI Taxonomy" id="321614"/>
    <lineage>
        <taxon>Eukaryota</taxon>
        <taxon>Fungi</taxon>
        <taxon>Dikarya</taxon>
        <taxon>Ascomycota</taxon>
        <taxon>Pezizomycotina</taxon>
        <taxon>Dothideomycetes</taxon>
        <taxon>Pleosporomycetidae</taxon>
        <taxon>Pleosporales</taxon>
        <taxon>Pleosporineae</taxon>
        <taxon>Phaeosphaeriaceae</taxon>
        <taxon>Parastagonospora</taxon>
    </lineage>
</organism>
<evidence type="ECO:0008006" key="11">
    <source>
        <dbReference type="Google" id="ProtNLM"/>
    </source>
</evidence>
<dbReference type="Gene3D" id="1.10.287.110">
    <property type="entry name" value="DnaJ domain"/>
    <property type="match status" value="1"/>
</dbReference>
<dbReference type="Pfam" id="PF00383">
    <property type="entry name" value="dCMP_cyt_deam_1"/>
    <property type="match status" value="1"/>
</dbReference>
<dbReference type="GO" id="GO:0016814">
    <property type="term" value="F:hydrolase activity, acting on carbon-nitrogen (but not peptide) bonds, in cyclic amidines"/>
    <property type="evidence" value="ECO:0007669"/>
    <property type="project" value="UniProtKB-ARBA"/>
</dbReference>
<dbReference type="eggNOG" id="KOG1200">
    <property type="taxonomic scope" value="Eukaryota"/>
</dbReference>
<keyword evidence="3" id="KW-0862">Zinc</keyword>
<dbReference type="EMBL" id="CH445330">
    <property type="protein sequence ID" value="EAT87881.2"/>
    <property type="molecule type" value="Genomic_DNA"/>
</dbReference>
<dbReference type="GO" id="GO:0019239">
    <property type="term" value="F:deaminase activity"/>
    <property type="evidence" value="ECO:0007669"/>
    <property type="project" value="UniProtKB-ARBA"/>
</dbReference>
<dbReference type="eggNOG" id="KOG3192">
    <property type="taxonomic scope" value="Eukaryota"/>
</dbReference>
<dbReference type="Gene3D" id="1.20.1280.20">
    <property type="entry name" value="HscB, C-terminal domain"/>
    <property type="match status" value="1"/>
</dbReference>
<dbReference type="InterPro" id="IPR036869">
    <property type="entry name" value="J_dom_sf"/>
</dbReference>
<accession>Q0UVU3</accession>
<dbReference type="InterPro" id="IPR002347">
    <property type="entry name" value="SDR_fam"/>
</dbReference>
<proteinExistence type="inferred from homology"/>
<dbReference type="GO" id="GO:0005739">
    <property type="term" value="C:mitochondrion"/>
    <property type="evidence" value="ECO:0000318"/>
    <property type="project" value="GO_Central"/>
</dbReference>
<keyword evidence="5" id="KW-0143">Chaperone</keyword>
<evidence type="ECO:0000256" key="1">
    <source>
        <dbReference type="ARBA" id="ARBA00010476"/>
    </source>
</evidence>
<evidence type="ECO:0000259" key="7">
    <source>
        <dbReference type="PROSITE" id="PS50076"/>
    </source>
</evidence>
<dbReference type="SUPFAM" id="SSF46565">
    <property type="entry name" value="Chaperone J-domain"/>
    <property type="match status" value="1"/>
</dbReference>
<dbReference type="Pfam" id="PF13561">
    <property type="entry name" value="adh_short_C2"/>
    <property type="match status" value="1"/>
</dbReference>
<evidence type="ECO:0000256" key="6">
    <source>
        <dbReference type="SAM" id="MobiDB-lite"/>
    </source>
</evidence>
<dbReference type="VEuPathDB" id="FungiDB:JI435_302900"/>
<dbReference type="InParanoid" id="Q0UVU3"/>
<dbReference type="VEuPathDB" id="FungiDB:JI435_041210"/>
<dbReference type="PROSITE" id="PS00061">
    <property type="entry name" value="ADH_SHORT"/>
    <property type="match status" value="1"/>
</dbReference>
<dbReference type="NCBIfam" id="NF004064">
    <property type="entry name" value="PRK05578.1"/>
    <property type="match status" value="1"/>
</dbReference>
<name>Q0UVU3_PHANO</name>
<dbReference type="CDD" id="cd06257">
    <property type="entry name" value="DnaJ"/>
    <property type="match status" value="1"/>
</dbReference>
<dbReference type="AlphaFoldDB" id="Q0UVU3"/>
<sequence length="544" mass="59471">MAGILTKATPLVETRDEDWDTSFAVNAKGVFNCLRAEIRAMKPGGSIVSAASVFGQFGAIGAAPYCATKAAVTSMSQVAAKENSHLRINCVAPGLIDTPMLRSQNPEAVEKNLQFPVMKRRAEAEEVAHVIAFLLSEKASFVTGAVWNIDGGWPSAPQTHYSFFPKALPNGPPPAAPFTIDLSALKREFLQLQARAHPDMHPQSDKKRAEALSARINEAYKTLQNPLLRAQYLLSLRGIEVAEDETAKVDDPELLMEVLEARELIEEAESEGDLVGLREENDEKIRRSEEVLEQAFKEDDIAGAKEEAVKLTPRPTTPPSKLAASRFAPSLLPSTMSPTSFTSAEAVPDKDGLIHGVSAQELQIIGEQCIDAKTRAYCKLRPFSQYRRMCILTGSPRPVLPLPRRRLPPPAILHLARPPSALAPTYPLSHILTGANVENAAYPVGTCAERVAMGTAVHSGYRIGSFKAVGVATDIDDFCSPCGMCRQFLREFLALETPIFMFNKEGKYIVRTMGELLPLSFGPDVLPPREEMRKVQEEDKAKTA</sequence>
<dbReference type="SUPFAM" id="SSF53927">
    <property type="entry name" value="Cytidine deaminase-like"/>
    <property type="match status" value="1"/>
</dbReference>
<evidence type="ECO:0000256" key="4">
    <source>
        <dbReference type="ARBA" id="ARBA00022857"/>
    </source>
</evidence>
<dbReference type="SMART" id="SM00271">
    <property type="entry name" value="DnaJ"/>
    <property type="match status" value="1"/>
</dbReference>
<dbReference type="GO" id="GO:0051259">
    <property type="term" value="P:protein complex oligomerization"/>
    <property type="evidence" value="ECO:0007669"/>
    <property type="project" value="InterPro"/>
</dbReference>
<dbReference type="Gene3D" id="3.40.50.720">
    <property type="entry name" value="NAD(P)-binding Rossmann-like Domain"/>
    <property type="match status" value="1"/>
</dbReference>
<dbReference type="RefSeq" id="XP_001794545.1">
    <property type="nucleotide sequence ID" value="XM_001794493.1"/>
</dbReference>
<dbReference type="CDD" id="cd01283">
    <property type="entry name" value="cytidine_deaminase"/>
    <property type="match status" value="1"/>
</dbReference>
<dbReference type="GO" id="GO:0006139">
    <property type="term" value="P:nucleobase-containing compound metabolic process"/>
    <property type="evidence" value="ECO:0007669"/>
    <property type="project" value="UniProtKB-ARBA"/>
</dbReference>
<dbReference type="InterPro" id="IPR016193">
    <property type="entry name" value="Cytidine_deaminase-like"/>
</dbReference>
<dbReference type="VEuPathDB" id="FungiDB:JI435_302910"/>
<dbReference type="NCBIfam" id="TIGR00714">
    <property type="entry name" value="hscB"/>
    <property type="match status" value="1"/>
</dbReference>
<dbReference type="InterPro" id="IPR020904">
    <property type="entry name" value="Sc_DH/Rdtase_CS"/>
</dbReference>
<dbReference type="STRING" id="321614.Q0UVU3"/>
<dbReference type="InterPro" id="IPR009073">
    <property type="entry name" value="HscB_oligo_C"/>
</dbReference>
<comment type="similarity">
    <text evidence="1">Belongs to the HscB family.</text>
</comment>
<dbReference type="Gene3D" id="3.40.140.10">
    <property type="entry name" value="Cytidine Deaminase, domain 2"/>
    <property type="match status" value="1"/>
</dbReference>
<dbReference type="GO" id="GO:0051087">
    <property type="term" value="F:protein-folding chaperone binding"/>
    <property type="evidence" value="ECO:0007669"/>
    <property type="project" value="InterPro"/>
</dbReference>
<keyword evidence="4" id="KW-0521">NADP</keyword>
<dbReference type="GO" id="GO:0044571">
    <property type="term" value="P:[2Fe-2S] cluster assembly"/>
    <property type="evidence" value="ECO:0000318"/>
    <property type="project" value="GO_Central"/>
</dbReference>
<dbReference type="PANTHER" id="PTHR14021:SF15">
    <property type="entry name" value="IRON-SULFUR CLUSTER CO-CHAPERONE PROTEIN HSCB"/>
    <property type="match status" value="1"/>
</dbReference>
<dbReference type="eggNOG" id="KOG0833">
    <property type="taxonomic scope" value="Eukaryota"/>
</dbReference>
<evidence type="ECO:0000256" key="2">
    <source>
        <dbReference type="ARBA" id="ARBA00022723"/>
    </source>
</evidence>
<dbReference type="InterPro" id="IPR036291">
    <property type="entry name" value="NAD(P)-bd_dom_sf"/>
</dbReference>
<feature type="domain" description="J" evidence="7">
    <location>
        <begin position="159"/>
        <end position="236"/>
    </location>
</feature>
<dbReference type="PROSITE" id="PS50076">
    <property type="entry name" value="DNAJ_2"/>
    <property type="match status" value="1"/>
</dbReference>
<keyword evidence="2" id="KW-0479">Metal-binding</keyword>
<dbReference type="GO" id="GO:0001671">
    <property type="term" value="F:ATPase activator activity"/>
    <property type="evidence" value="ECO:0007669"/>
    <property type="project" value="InterPro"/>
</dbReference>
<reference evidence="10" key="1">
    <citation type="journal article" date="2007" name="Plant Cell">
        <title>Dothideomycete-plant interactions illuminated by genome sequencing and EST analysis of the wheat pathogen Stagonospora nodorum.</title>
        <authorList>
            <person name="Hane J.K."/>
            <person name="Lowe R.G."/>
            <person name="Solomon P.S."/>
            <person name="Tan K.C."/>
            <person name="Schoch C.L."/>
            <person name="Spatafora J.W."/>
            <person name="Crous P.W."/>
            <person name="Kodira C."/>
            <person name="Birren B.W."/>
            <person name="Galagan J.E."/>
            <person name="Torriani S.F."/>
            <person name="McDonald B.A."/>
            <person name="Oliver R.P."/>
        </authorList>
    </citation>
    <scope>NUCLEOTIDE SEQUENCE [LARGE SCALE GENOMIC DNA]</scope>
    <source>
        <strain evidence="10">SN15 / ATCC MYA-4574 / FGSC 10173</strain>
    </source>
</reference>
<dbReference type="PRINTS" id="PR00081">
    <property type="entry name" value="GDHRDH"/>
</dbReference>
<dbReference type="PROSITE" id="PS00903">
    <property type="entry name" value="CYT_DCMP_DEAMINASES_1"/>
    <property type="match status" value="1"/>
</dbReference>
<feature type="domain" description="CMP/dCMP-type deaminase" evidence="8">
    <location>
        <begin position="403"/>
        <end position="524"/>
    </location>
</feature>
<evidence type="ECO:0000259" key="8">
    <source>
        <dbReference type="PROSITE" id="PS51747"/>
    </source>
</evidence>
<evidence type="ECO:0000313" key="10">
    <source>
        <dbReference type="Proteomes" id="UP000001055"/>
    </source>
</evidence>
<dbReference type="InterPro" id="IPR002125">
    <property type="entry name" value="CMP_dCMP_dom"/>
</dbReference>
<dbReference type="GeneID" id="5971413"/>
<dbReference type="SUPFAM" id="SSF51735">
    <property type="entry name" value="NAD(P)-binding Rossmann-fold domains"/>
    <property type="match status" value="1"/>
</dbReference>
<dbReference type="PANTHER" id="PTHR14021">
    <property type="entry name" value="IRON-SULFUR CLUSTER CO-CHAPERONE PROTEIN HSCB"/>
    <property type="match status" value="1"/>
</dbReference>